<dbReference type="Proteomes" id="UP000761264">
    <property type="component" value="Unassembled WGS sequence"/>
</dbReference>
<keyword evidence="3" id="KW-1185">Reference proteome</keyword>
<evidence type="ECO:0000313" key="3">
    <source>
        <dbReference type="Proteomes" id="UP000761264"/>
    </source>
</evidence>
<dbReference type="AlphaFoldDB" id="A0A967EUS5"/>
<dbReference type="PANTHER" id="PTHR13887">
    <property type="entry name" value="GLUTATHIONE S-TRANSFERASE KAPPA"/>
    <property type="match status" value="1"/>
</dbReference>
<evidence type="ECO:0000259" key="1">
    <source>
        <dbReference type="Pfam" id="PF01323"/>
    </source>
</evidence>
<dbReference type="Gene3D" id="3.40.30.10">
    <property type="entry name" value="Glutaredoxin"/>
    <property type="match status" value="1"/>
</dbReference>
<dbReference type="InterPro" id="IPR001853">
    <property type="entry name" value="DSBA-like_thioredoxin_dom"/>
</dbReference>
<feature type="domain" description="DSBA-like thioredoxin" evidence="1">
    <location>
        <begin position="3"/>
        <end position="203"/>
    </location>
</feature>
<proteinExistence type="predicted"/>
<gene>
    <name evidence="2" type="ORF">HBA54_03400</name>
</gene>
<reference evidence="2" key="1">
    <citation type="submission" date="2020-03" db="EMBL/GenBank/DDBJ databases">
        <title>Genome of Pelagibius litoralis DSM 21314T.</title>
        <authorList>
            <person name="Wang G."/>
        </authorList>
    </citation>
    <scope>NUCLEOTIDE SEQUENCE</scope>
    <source>
        <strain evidence="2">DSM 21314</strain>
    </source>
</reference>
<evidence type="ECO:0000313" key="2">
    <source>
        <dbReference type="EMBL" id="NIA67626.1"/>
    </source>
</evidence>
<accession>A0A967EUS5</accession>
<protein>
    <submittedName>
        <fullName evidence="2">DsbA family oxidoreductase</fullName>
    </submittedName>
</protein>
<dbReference type="PANTHER" id="PTHR13887:SF41">
    <property type="entry name" value="THIOREDOXIN SUPERFAMILY PROTEIN"/>
    <property type="match status" value="1"/>
</dbReference>
<comment type="caution">
    <text evidence="2">The sequence shown here is derived from an EMBL/GenBank/DDBJ whole genome shotgun (WGS) entry which is preliminary data.</text>
</comment>
<dbReference type="GO" id="GO:0016491">
    <property type="term" value="F:oxidoreductase activity"/>
    <property type="evidence" value="ECO:0007669"/>
    <property type="project" value="InterPro"/>
</dbReference>
<dbReference type="RefSeq" id="WP_167221363.1">
    <property type="nucleotide sequence ID" value="NZ_JAAQPH010000002.1"/>
</dbReference>
<organism evidence="2 3">
    <name type="scientific">Pelagibius litoralis</name>
    <dbReference type="NCBI Taxonomy" id="374515"/>
    <lineage>
        <taxon>Bacteria</taxon>
        <taxon>Pseudomonadati</taxon>
        <taxon>Pseudomonadota</taxon>
        <taxon>Alphaproteobacteria</taxon>
        <taxon>Rhodospirillales</taxon>
        <taxon>Rhodovibrionaceae</taxon>
        <taxon>Pelagibius</taxon>
    </lineage>
</organism>
<sequence>MVQIDIFSDTICPWCLIGKRRLEAALALRPDLEVQIRWRTFQLNPQMPREGMERQAYLNLKFGGIENATMIYDRIRAAGAEDGIDFAFEAIQRTPNTLQSHRLIRWSADKHRETELVEALFQAYFTRGEDIGADSVLLDAAEAAGLDRAEAEDFLKSDALLTEVSEEDRQARTLGIDGVPCFIFNGRHALAGAQPPKALAEMLDIARQEEAPATA</sequence>
<dbReference type="Pfam" id="PF01323">
    <property type="entry name" value="DSBA"/>
    <property type="match status" value="1"/>
</dbReference>
<dbReference type="EMBL" id="JAAQPH010000002">
    <property type="protein sequence ID" value="NIA67626.1"/>
    <property type="molecule type" value="Genomic_DNA"/>
</dbReference>
<dbReference type="SUPFAM" id="SSF52833">
    <property type="entry name" value="Thioredoxin-like"/>
    <property type="match status" value="1"/>
</dbReference>
<dbReference type="CDD" id="cd03024">
    <property type="entry name" value="DsbA_FrnE"/>
    <property type="match status" value="1"/>
</dbReference>
<dbReference type="InterPro" id="IPR036249">
    <property type="entry name" value="Thioredoxin-like_sf"/>
</dbReference>
<name>A0A967EUS5_9PROT</name>